<dbReference type="Proteomes" id="UP000195331">
    <property type="component" value="Plasmid unnamed1"/>
</dbReference>
<keyword evidence="2" id="KW-1185">Reference proteome</keyword>
<keyword evidence="1" id="KW-0614">Plasmid</keyword>
<dbReference type="AlphaFoldDB" id="A0A1Y0CFV2"/>
<protein>
    <submittedName>
        <fullName evidence="1">Uncharacterized protein</fullName>
    </submittedName>
</protein>
<geneLocation type="plasmid" evidence="1 2">
    <name>unnamed1</name>
</geneLocation>
<proteinExistence type="predicted"/>
<dbReference type="KEGG" id="mdx:BTO20_36515"/>
<gene>
    <name evidence="1" type="ORF">BTO20_36515</name>
</gene>
<dbReference type="EMBL" id="CP020810">
    <property type="protein sequence ID" value="ART74168.1"/>
    <property type="molecule type" value="Genomic_DNA"/>
</dbReference>
<dbReference type="OrthoDB" id="9870225at2"/>
<dbReference type="RefSeq" id="WP_073680836.1">
    <property type="nucleotide sequence ID" value="NZ_CP020810.1"/>
</dbReference>
<accession>A0A1Y0CFV2</accession>
<organism evidence="1 2">
    <name type="scientific">Mycobacterium dioxanotrophicus</name>
    <dbReference type="NCBI Taxonomy" id="482462"/>
    <lineage>
        <taxon>Bacteria</taxon>
        <taxon>Bacillati</taxon>
        <taxon>Actinomycetota</taxon>
        <taxon>Actinomycetes</taxon>
        <taxon>Mycobacteriales</taxon>
        <taxon>Mycobacteriaceae</taxon>
        <taxon>Mycobacterium</taxon>
    </lineage>
</organism>
<evidence type="ECO:0000313" key="2">
    <source>
        <dbReference type="Proteomes" id="UP000195331"/>
    </source>
</evidence>
<reference evidence="1 2" key="1">
    <citation type="submission" date="2017-04" db="EMBL/GenBank/DDBJ databases">
        <title>Whole Genome Sequence of 1,4-Dioxane Degrading Bacterium Mycobacterium dioxanotrophicus PH-06.</title>
        <authorList>
            <person name="He Y."/>
        </authorList>
    </citation>
    <scope>NUCLEOTIDE SEQUENCE [LARGE SCALE GENOMIC DNA]</scope>
    <source>
        <strain evidence="1 2">PH-06</strain>
        <plasmid evidence="1 2">unnamed1</plasmid>
    </source>
</reference>
<name>A0A1Y0CFV2_9MYCO</name>
<evidence type="ECO:0000313" key="1">
    <source>
        <dbReference type="EMBL" id="ART74168.1"/>
    </source>
</evidence>
<sequence length="162" mass="17658">MPAINLDFSDDDYEGVRRAAERERVTIKSFARTAVLARTVSATPEWTLADSTAEKIPGLSPAAQKVMEARRGVSPDDRTYRSNGCLWLHLTAPAAVIAYPTAHYTSLGGYEFVLDRDGHAVILHEWSNRDGLTWAAGEARAQADAHQLAIAIGNHRLGIAAF</sequence>